<dbReference type="GO" id="GO:0048257">
    <property type="term" value="F:3'-flap endonuclease activity"/>
    <property type="evidence" value="ECO:0007669"/>
    <property type="project" value="TreeGrafter"/>
</dbReference>
<evidence type="ECO:0000256" key="14">
    <source>
        <dbReference type="RuleBase" id="RU369042"/>
    </source>
</evidence>
<dbReference type="InterPro" id="IPR010996">
    <property type="entry name" value="HHH_MUS81"/>
</dbReference>
<feature type="compositionally biased region" description="Polar residues" evidence="15">
    <location>
        <begin position="324"/>
        <end position="335"/>
    </location>
</feature>
<evidence type="ECO:0000256" key="8">
    <source>
        <dbReference type="ARBA" id="ARBA00022801"/>
    </source>
</evidence>
<dbReference type="FunFam" id="1.10.150.670:FF:000006">
    <property type="entry name" value="Crossover junction endonuclease mus81"/>
    <property type="match status" value="1"/>
</dbReference>
<evidence type="ECO:0000256" key="1">
    <source>
        <dbReference type="ARBA" id="ARBA00001946"/>
    </source>
</evidence>
<comment type="subcellular location">
    <subcellularLocation>
        <location evidence="2 14">Nucleus</location>
    </subcellularLocation>
</comment>
<comment type="subunit">
    <text evidence="14">Interacts with EME1.</text>
</comment>
<dbReference type="Proteomes" id="UP000034291">
    <property type="component" value="Unassembled WGS sequence"/>
</dbReference>
<evidence type="ECO:0000259" key="16">
    <source>
        <dbReference type="SMART" id="SM00891"/>
    </source>
</evidence>
<dbReference type="Gene3D" id="3.90.25.10">
    <property type="entry name" value="UDP-galactose 4-epimerase, domain 1"/>
    <property type="match status" value="1"/>
</dbReference>
<dbReference type="OrthoDB" id="5963188at2759"/>
<dbReference type="InterPro" id="IPR033309">
    <property type="entry name" value="Mus81"/>
</dbReference>
<dbReference type="Pfam" id="PF01370">
    <property type="entry name" value="Epimerase"/>
    <property type="match status" value="1"/>
</dbReference>
<keyword evidence="6 14" id="KW-0255">Endonuclease</keyword>
<keyword evidence="7 14" id="KW-0227">DNA damage</keyword>
<accession>A0A0F8X5N7</accession>
<evidence type="ECO:0000256" key="3">
    <source>
        <dbReference type="ARBA" id="ARBA00010015"/>
    </source>
</evidence>
<evidence type="ECO:0000313" key="17">
    <source>
        <dbReference type="EMBL" id="KKK24965.1"/>
    </source>
</evidence>
<keyword evidence="12 14" id="KW-0539">Nucleus</keyword>
<evidence type="ECO:0000256" key="2">
    <source>
        <dbReference type="ARBA" id="ARBA00004123"/>
    </source>
</evidence>
<evidence type="ECO:0000256" key="4">
    <source>
        <dbReference type="ARBA" id="ARBA00022722"/>
    </source>
</evidence>
<dbReference type="Gene3D" id="1.10.10.10">
    <property type="entry name" value="Winged helix-like DNA-binding domain superfamily/Winged helix DNA-binding domain"/>
    <property type="match status" value="1"/>
</dbReference>
<feature type="compositionally biased region" description="Polar residues" evidence="15">
    <location>
        <begin position="465"/>
        <end position="481"/>
    </location>
</feature>
<dbReference type="Gene3D" id="3.40.50.720">
    <property type="entry name" value="NAD(P)-binding Rossmann-like Domain"/>
    <property type="match status" value="1"/>
</dbReference>
<keyword evidence="10 14" id="KW-0233">DNA recombination</keyword>
<dbReference type="InterPro" id="IPR001509">
    <property type="entry name" value="Epimerase_deHydtase"/>
</dbReference>
<comment type="caution">
    <text evidence="17">The sequence shown here is derived from an EMBL/GenBank/DDBJ whole genome shotgun (WGS) entry which is preliminary data.</text>
</comment>
<keyword evidence="4 14" id="KW-0540">Nuclease</keyword>
<evidence type="ECO:0000256" key="12">
    <source>
        <dbReference type="ARBA" id="ARBA00023242"/>
    </source>
</evidence>
<dbReference type="GO" id="GO:0046872">
    <property type="term" value="F:metal ion binding"/>
    <property type="evidence" value="ECO:0007669"/>
    <property type="project" value="UniProtKB-UniRule"/>
</dbReference>
<dbReference type="PANTHER" id="PTHR13451:SF0">
    <property type="entry name" value="CROSSOVER JUNCTION ENDONUCLEASE MUS81"/>
    <property type="match status" value="1"/>
</dbReference>
<evidence type="ECO:0000256" key="6">
    <source>
        <dbReference type="ARBA" id="ARBA00022759"/>
    </source>
</evidence>
<keyword evidence="9 14" id="KW-0460">Magnesium</keyword>
<comment type="function">
    <text evidence="14">Interacts with EME1 to form a DNA structure-specific endonuclease with substrate preference for branched DNA structures with a 5'-end at the branch nick. Typical substrates include 3'-flap structures, D-loops, replication forks and nicked Holliday junctions. May be required in mitosis for the processing of stalled or collapsed replication fork intermediates. May be required in meiosis for the repair of meiosis-specific double strand breaks subsequent to single-end invasion (SEI).</text>
</comment>
<dbReference type="InterPro" id="IPR047416">
    <property type="entry name" value="XPF_nuclease_Mus81"/>
</dbReference>
<evidence type="ECO:0000256" key="5">
    <source>
        <dbReference type="ARBA" id="ARBA00022723"/>
    </source>
</evidence>
<dbReference type="Pfam" id="PF21136">
    <property type="entry name" value="WHD_MUS81"/>
    <property type="match status" value="1"/>
</dbReference>
<sequence length="814" mass="89963">MQILITGAAGFIGQLLAKELLNDPSYTLVLTDVNEPTVPAGVKYPQNARTVTADLLAGADAVVDQSLDAVYAFHGIMSSGSEANFELGMKVNVDATRILLEALRTTCPAQAVYGQPLPPVVDDSVIPTPQSSYGAEKIICETLINEYTRRGFINGFILRFPTISVRPGRPTAAASSFLSGMIREPLDGKECVIPVEDRSFKSWLCSPKTLVHNLILTLSLSADALPPHIRQINVPGICVTVQEMMDALERVGGAESLVFLKEKDYKKAYDSMKACPLVFQHPAEAQQLNGLGPKLCDRLTDKLKEYCAENRLEMPEDPRAASNKRASTDGTNESQPAKKPRKAKPYAPTFRSGPYALILALGTLDENSSQSMTKAQLIETAQPFCDSSFTAPTDPTKFFTAWNSMKTLLQKELVYTHGHPLKRYALTEEGWEVAKAMKKTALPSGQNTLPFTAQSTTTTIGIASSQSNRMPSFPQQNTGESQGPAPGVYERAGEDADNTPVTPIAIPPDSFTVQLILDTREVRTSKDRDYISNELGKKEITPEVRALEVGDIMWVAKFHDPTFLSQYGEEGDEVMLDWIVERKRLDDLVGSIKDGRFHEQKFRLRRSGIKNVIYLIEEFSVVHDANSAMAAKYHEMVASAIASTQVVNGYFVKKTKNLDDTIRYLARMTFLLRKMYSPSTASPPANTLRLIPSRQLSSLSRPYLATIEHLRSETAPAVTYGVTFSTFCAIASKSEALTLRDVFLKMLMCTRGVTGDKALEIQRRWPTPQAFIKAFEALDAKERETMVSDHVQSYVGRKKIAKVLSKKICEIWGE</sequence>
<feature type="domain" description="ERCC4" evidence="16">
    <location>
        <begin position="514"/>
        <end position="620"/>
    </location>
</feature>
<dbReference type="InterPro" id="IPR027421">
    <property type="entry name" value="DNA_pol_lamdba_lyase_dom_sf"/>
</dbReference>
<organism evidence="17 18">
    <name type="scientific">Aspergillus rambellii</name>
    <dbReference type="NCBI Taxonomy" id="308745"/>
    <lineage>
        <taxon>Eukaryota</taxon>
        <taxon>Fungi</taxon>
        <taxon>Dikarya</taxon>
        <taxon>Ascomycota</taxon>
        <taxon>Pezizomycotina</taxon>
        <taxon>Eurotiomycetes</taxon>
        <taxon>Eurotiomycetidae</taxon>
        <taxon>Eurotiales</taxon>
        <taxon>Aspergillaceae</taxon>
        <taxon>Aspergillus</taxon>
        <taxon>Aspergillus subgen. Nidulantes</taxon>
    </lineage>
</organism>
<comment type="similarity">
    <text evidence="3 14">Belongs to the XPF family.</text>
</comment>
<gene>
    <name evidence="17" type="ORF">ARAM_003298</name>
</gene>
<evidence type="ECO:0000256" key="9">
    <source>
        <dbReference type="ARBA" id="ARBA00022842"/>
    </source>
</evidence>
<evidence type="ECO:0000256" key="13">
    <source>
        <dbReference type="ARBA" id="ARBA00023254"/>
    </source>
</evidence>
<proteinExistence type="inferred from homology"/>
<dbReference type="GO" id="GO:0031573">
    <property type="term" value="P:mitotic intra-S DNA damage checkpoint signaling"/>
    <property type="evidence" value="ECO:0007669"/>
    <property type="project" value="TreeGrafter"/>
</dbReference>
<comment type="cofactor">
    <cofactor evidence="1 14">
        <name>Mg(2+)</name>
        <dbReference type="ChEBI" id="CHEBI:18420"/>
    </cofactor>
</comment>
<protein>
    <recommendedName>
        <fullName evidence="14">Crossover junction endonuclease MUS81</fullName>
        <ecNumber evidence="14">3.1.22.-</ecNumber>
    </recommendedName>
</protein>
<dbReference type="PANTHER" id="PTHR13451">
    <property type="entry name" value="CLASS II CROSSOVER JUNCTION ENDONUCLEASE MUS81"/>
    <property type="match status" value="1"/>
</dbReference>
<feature type="region of interest" description="Disordered" evidence="15">
    <location>
        <begin position="310"/>
        <end position="349"/>
    </location>
</feature>
<keyword evidence="11 14" id="KW-0234">DNA repair</keyword>
<dbReference type="STRING" id="308745.A0A0F8X5N7"/>
<keyword evidence="18" id="KW-1185">Reference proteome</keyword>
<dbReference type="CDD" id="cd20074">
    <property type="entry name" value="XPF_nuclease_Mus81"/>
    <property type="match status" value="1"/>
</dbReference>
<dbReference type="EMBL" id="JZBS01000860">
    <property type="protein sequence ID" value="KKK24965.1"/>
    <property type="molecule type" value="Genomic_DNA"/>
</dbReference>
<evidence type="ECO:0000256" key="10">
    <source>
        <dbReference type="ARBA" id="ARBA00023172"/>
    </source>
</evidence>
<dbReference type="InterPro" id="IPR036291">
    <property type="entry name" value="NAD(P)-bd_dom_sf"/>
</dbReference>
<dbReference type="Gene3D" id="1.10.150.670">
    <property type="entry name" value="Crossover junction endonuclease EME1, DNA-binding domain"/>
    <property type="match status" value="1"/>
</dbReference>
<dbReference type="FunFam" id="3.40.50.10130:FF:000003">
    <property type="entry name" value="Crossover junction endonuclease MUS81"/>
    <property type="match status" value="1"/>
</dbReference>
<name>A0A0F8X5N7_9EURO</name>
<dbReference type="Pfam" id="PF14716">
    <property type="entry name" value="HHH_8"/>
    <property type="match status" value="1"/>
</dbReference>
<dbReference type="Pfam" id="PF02732">
    <property type="entry name" value="ERCC4"/>
    <property type="match status" value="1"/>
</dbReference>
<dbReference type="GO" id="GO:0006308">
    <property type="term" value="P:DNA catabolic process"/>
    <property type="evidence" value="ECO:0007669"/>
    <property type="project" value="UniProtKB-UniRule"/>
</dbReference>
<dbReference type="InterPro" id="IPR036388">
    <property type="entry name" value="WH-like_DNA-bd_sf"/>
</dbReference>
<reference evidence="17 18" key="1">
    <citation type="submission" date="2015-02" db="EMBL/GenBank/DDBJ databases">
        <title>Draft Genome Sequences of Two Closely-Related Aflatoxigenic Aspergillus Species Obtained from the Cote d'Ivoire.</title>
        <authorList>
            <person name="Moore G.G."/>
            <person name="Beltz S.B."/>
            <person name="Mack B.M."/>
        </authorList>
    </citation>
    <scope>NUCLEOTIDE SEQUENCE [LARGE SCALE GENOMIC DNA]</scope>
    <source>
        <strain evidence="17 18">SRRC1468</strain>
    </source>
</reference>
<keyword evidence="8 14" id="KW-0378">Hydrolase</keyword>
<dbReference type="GO" id="GO:0003677">
    <property type="term" value="F:DNA binding"/>
    <property type="evidence" value="ECO:0007669"/>
    <property type="project" value="UniProtKB-UniRule"/>
</dbReference>
<evidence type="ECO:0000256" key="7">
    <source>
        <dbReference type="ARBA" id="ARBA00022763"/>
    </source>
</evidence>
<dbReference type="GO" id="GO:0005634">
    <property type="term" value="C:nucleus"/>
    <property type="evidence" value="ECO:0007669"/>
    <property type="project" value="UniProtKB-SubCell"/>
</dbReference>
<dbReference type="InterPro" id="IPR042530">
    <property type="entry name" value="EME1/EME2_C"/>
</dbReference>
<evidence type="ECO:0000256" key="15">
    <source>
        <dbReference type="SAM" id="MobiDB-lite"/>
    </source>
</evidence>
<dbReference type="SUPFAM" id="SSF51735">
    <property type="entry name" value="NAD(P)-binding Rossmann-fold domains"/>
    <property type="match status" value="1"/>
</dbReference>
<dbReference type="CDD" id="cd21036">
    <property type="entry name" value="WH_MUS81"/>
    <property type="match status" value="1"/>
</dbReference>
<dbReference type="EC" id="3.1.22.-" evidence="14"/>
<dbReference type="AlphaFoldDB" id="A0A0F8X5N7"/>
<dbReference type="GO" id="GO:0048476">
    <property type="term" value="C:Holliday junction resolvase complex"/>
    <property type="evidence" value="ECO:0007669"/>
    <property type="project" value="UniProtKB-UniRule"/>
</dbReference>
<keyword evidence="5 14" id="KW-0479">Metal-binding</keyword>
<feature type="region of interest" description="Disordered" evidence="15">
    <location>
        <begin position="465"/>
        <end position="504"/>
    </location>
</feature>
<dbReference type="SUPFAM" id="SSF52980">
    <property type="entry name" value="Restriction endonuclease-like"/>
    <property type="match status" value="1"/>
</dbReference>
<dbReference type="Gene3D" id="3.40.50.10130">
    <property type="match status" value="1"/>
</dbReference>
<feature type="compositionally biased region" description="Basic and acidic residues" evidence="15">
    <location>
        <begin position="310"/>
        <end position="319"/>
    </location>
</feature>
<evidence type="ECO:0000256" key="11">
    <source>
        <dbReference type="ARBA" id="ARBA00023204"/>
    </source>
</evidence>
<dbReference type="GO" id="GO:0008821">
    <property type="term" value="F:crossover junction DNA endonuclease activity"/>
    <property type="evidence" value="ECO:0007669"/>
    <property type="project" value="UniProtKB-UniRule"/>
</dbReference>
<dbReference type="SMART" id="SM00891">
    <property type="entry name" value="ERCC4"/>
    <property type="match status" value="1"/>
</dbReference>
<dbReference type="InterPro" id="IPR006166">
    <property type="entry name" value="ERCC4_domain"/>
</dbReference>
<dbReference type="GO" id="GO:0000727">
    <property type="term" value="P:double-strand break repair via break-induced replication"/>
    <property type="evidence" value="ECO:0007669"/>
    <property type="project" value="UniProtKB-UniRule"/>
</dbReference>
<dbReference type="SUPFAM" id="SSF47802">
    <property type="entry name" value="DNA polymerase beta, N-terminal domain-like"/>
    <property type="match status" value="1"/>
</dbReference>
<dbReference type="InterPro" id="IPR047417">
    <property type="entry name" value="WHD_MUS81"/>
</dbReference>
<dbReference type="InterPro" id="IPR011335">
    <property type="entry name" value="Restrct_endonuc-II-like"/>
</dbReference>
<dbReference type="FunFam" id="1.10.10.10:FF:000307">
    <property type="entry name" value="Crossover junction endonuclease MUS81"/>
    <property type="match status" value="1"/>
</dbReference>
<keyword evidence="13" id="KW-0469">Meiosis</keyword>
<evidence type="ECO:0000313" key="18">
    <source>
        <dbReference type="Proteomes" id="UP000034291"/>
    </source>
</evidence>
<dbReference type="GO" id="GO:0000712">
    <property type="term" value="P:resolution of meiotic recombination intermediates"/>
    <property type="evidence" value="ECO:0007669"/>
    <property type="project" value="TreeGrafter"/>
</dbReference>